<dbReference type="AlphaFoldDB" id="A0AAE0AAT7"/>
<feature type="domain" description="DUF641" evidence="2">
    <location>
        <begin position="109"/>
        <end position="156"/>
    </location>
</feature>
<dbReference type="EMBL" id="JANJYJ010000005">
    <property type="protein sequence ID" value="KAK3210474.1"/>
    <property type="molecule type" value="Genomic_DNA"/>
</dbReference>
<name>A0AAE0AAT7_9ROSI</name>
<feature type="region of interest" description="Disordered" evidence="1">
    <location>
        <begin position="85"/>
        <end position="106"/>
    </location>
</feature>
<keyword evidence="4" id="KW-1185">Reference proteome</keyword>
<comment type="caution">
    <text evidence="3">The sequence shown here is derived from an EMBL/GenBank/DDBJ whole genome shotgun (WGS) entry which is preliminary data.</text>
</comment>
<evidence type="ECO:0000313" key="3">
    <source>
        <dbReference type="EMBL" id="KAK3210474.1"/>
    </source>
</evidence>
<accession>A0AAE0AAT7</accession>
<sequence>MNRLFIKLKTKQISSIPLSSFDTLFFFIKMETLKPKLAPNNNKSKLAKTFQKVINLRNSIKISSNSGIGICMLTSHNKFDDDDTASFKSKTHHHYSDKHGGGDPRTKHRAVMEALVAKLAGITFIKASYAELHIAQNPYNNDSIHVADQAVVDELKARPGVGHR</sequence>
<dbReference type="Proteomes" id="UP001281410">
    <property type="component" value="Unassembled WGS sequence"/>
</dbReference>
<reference evidence="3" key="1">
    <citation type="journal article" date="2023" name="Plant J.">
        <title>Genome sequences and population genomics provide insights into the demographic history, inbreeding, and mutation load of two 'living fossil' tree species of Dipteronia.</title>
        <authorList>
            <person name="Feng Y."/>
            <person name="Comes H.P."/>
            <person name="Chen J."/>
            <person name="Zhu S."/>
            <person name="Lu R."/>
            <person name="Zhang X."/>
            <person name="Li P."/>
            <person name="Qiu J."/>
            <person name="Olsen K.M."/>
            <person name="Qiu Y."/>
        </authorList>
    </citation>
    <scope>NUCLEOTIDE SEQUENCE</scope>
    <source>
        <strain evidence="3">NBL</strain>
    </source>
</reference>
<proteinExistence type="predicted"/>
<evidence type="ECO:0000313" key="4">
    <source>
        <dbReference type="Proteomes" id="UP001281410"/>
    </source>
</evidence>
<gene>
    <name evidence="3" type="ORF">Dsin_015180</name>
</gene>
<organism evidence="3 4">
    <name type="scientific">Dipteronia sinensis</name>
    <dbReference type="NCBI Taxonomy" id="43782"/>
    <lineage>
        <taxon>Eukaryota</taxon>
        <taxon>Viridiplantae</taxon>
        <taxon>Streptophyta</taxon>
        <taxon>Embryophyta</taxon>
        <taxon>Tracheophyta</taxon>
        <taxon>Spermatophyta</taxon>
        <taxon>Magnoliopsida</taxon>
        <taxon>eudicotyledons</taxon>
        <taxon>Gunneridae</taxon>
        <taxon>Pentapetalae</taxon>
        <taxon>rosids</taxon>
        <taxon>malvids</taxon>
        <taxon>Sapindales</taxon>
        <taxon>Sapindaceae</taxon>
        <taxon>Hippocastanoideae</taxon>
        <taxon>Acereae</taxon>
        <taxon>Dipteronia</taxon>
    </lineage>
</organism>
<evidence type="ECO:0000259" key="2">
    <source>
        <dbReference type="Pfam" id="PF04859"/>
    </source>
</evidence>
<protein>
    <recommendedName>
        <fullName evidence="2">DUF641 domain-containing protein</fullName>
    </recommendedName>
</protein>
<dbReference type="Pfam" id="PF04859">
    <property type="entry name" value="DUF641"/>
    <property type="match status" value="1"/>
</dbReference>
<dbReference type="InterPro" id="IPR006943">
    <property type="entry name" value="DUF641_pln"/>
</dbReference>
<evidence type="ECO:0000256" key="1">
    <source>
        <dbReference type="SAM" id="MobiDB-lite"/>
    </source>
</evidence>